<reference evidence="2" key="1">
    <citation type="submission" date="2017-08" db="EMBL/GenBank/DDBJ databases">
        <authorList>
            <person name="Varghese N."/>
            <person name="Submissions S."/>
        </authorList>
    </citation>
    <scope>NUCLEOTIDE SEQUENCE [LARGE SCALE GENOMIC DNA]</scope>
    <source>
        <strain evidence="2">KCTC 23107</strain>
    </source>
</reference>
<dbReference type="EMBL" id="OCPC01000001">
    <property type="protein sequence ID" value="SOE08798.1"/>
    <property type="molecule type" value="Genomic_DNA"/>
</dbReference>
<proteinExistence type="predicted"/>
<dbReference type="InterPro" id="IPR010342">
    <property type="entry name" value="DUF938"/>
</dbReference>
<dbReference type="Gene3D" id="3.40.50.150">
    <property type="entry name" value="Vaccinia Virus protein VP39"/>
    <property type="match status" value="1"/>
</dbReference>
<gene>
    <name evidence="1" type="ORF">SAMN05877838_0528</name>
</gene>
<evidence type="ECO:0000313" key="1">
    <source>
        <dbReference type="EMBL" id="SOE08798.1"/>
    </source>
</evidence>
<accession>A0A286HLZ4</accession>
<dbReference type="OrthoDB" id="5525831at2"/>
<organism evidence="1 2">
    <name type="scientific">Hoeflea halophila</name>
    <dbReference type="NCBI Taxonomy" id="714899"/>
    <lineage>
        <taxon>Bacteria</taxon>
        <taxon>Pseudomonadati</taxon>
        <taxon>Pseudomonadota</taxon>
        <taxon>Alphaproteobacteria</taxon>
        <taxon>Hyphomicrobiales</taxon>
        <taxon>Rhizobiaceae</taxon>
        <taxon>Hoeflea</taxon>
    </lineage>
</organism>
<name>A0A286HLZ4_9HYPH</name>
<dbReference type="PANTHER" id="PTHR20974:SF0">
    <property type="entry name" value="UPF0585 PROTEIN CG18661"/>
    <property type="match status" value="1"/>
</dbReference>
<dbReference type="RefSeq" id="WP_097104755.1">
    <property type="nucleotide sequence ID" value="NZ_OCPC01000001.1"/>
</dbReference>
<keyword evidence="2" id="KW-1185">Reference proteome</keyword>
<evidence type="ECO:0000313" key="2">
    <source>
        <dbReference type="Proteomes" id="UP000219465"/>
    </source>
</evidence>
<dbReference type="Proteomes" id="UP000219465">
    <property type="component" value="Unassembled WGS sequence"/>
</dbReference>
<dbReference type="InterPro" id="IPR029063">
    <property type="entry name" value="SAM-dependent_MTases_sf"/>
</dbReference>
<sequence>MPSQDPRFSSPSALRNREPIADLLAHVLPANGTVLEIASGSGEHVIHFARRFPNLKWQPSDPAPDARASVDAWVTAEKLSNVLRPLDLDATSETWPISQADAMIAINMIHISPWPATRGLLRHAGQLLPGGGSLVLYGPYRREGQPLVASNAEFDASLRARNPEWGIRQLEEIASLANQSGLSLTSVTELPANNLGVVFTRQ</sequence>
<protein>
    <submittedName>
        <fullName evidence="1">Uncharacterized protein DUF938</fullName>
    </submittedName>
</protein>
<dbReference type="Pfam" id="PF06080">
    <property type="entry name" value="DUF938"/>
    <property type="match status" value="1"/>
</dbReference>
<dbReference type="PANTHER" id="PTHR20974">
    <property type="entry name" value="UPF0585 PROTEIN CG18661"/>
    <property type="match status" value="1"/>
</dbReference>
<dbReference type="AlphaFoldDB" id="A0A286HLZ4"/>
<dbReference type="SUPFAM" id="SSF53335">
    <property type="entry name" value="S-adenosyl-L-methionine-dependent methyltransferases"/>
    <property type="match status" value="1"/>
</dbReference>